<keyword evidence="7" id="KW-1185">Reference proteome</keyword>
<protein>
    <submittedName>
        <fullName evidence="6">TetR/AcrR family transcriptional regulator</fullName>
    </submittedName>
</protein>
<dbReference type="Proteomes" id="UP001595444">
    <property type="component" value="Unassembled WGS sequence"/>
</dbReference>
<dbReference type="InterPro" id="IPR050109">
    <property type="entry name" value="HTH-type_TetR-like_transc_reg"/>
</dbReference>
<dbReference type="SUPFAM" id="SSF48498">
    <property type="entry name" value="Tetracyclin repressor-like, C-terminal domain"/>
    <property type="match status" value="1"/>
</dbReference>
<dbReference type="RefSeq" id="WP_194214252.1">
    <property type="nucleotide sequence ID" value="NZ_CP061205.1"/>
</dbReference>
<evidence type="ECO:0000259" key="5">
    <source>
        <dbReference type="PROSITE" id="PS50977"/>
    </source>
</evidence>
<dbReference type="PANTHER" id="PTHR30055:SF151">
    <property type="entry name" value="TRANSCRIPTIONAL REGULATORY PROTEIN"/>
    <property type="match status" value="1"/>
</dbReference>
<dbReference type="EMBL" id="JBHRSL010000005">
    <property type="protein sequence ID" value="MFC3051906.1"/>
    <property type="molecule type" value="Genomic_DNA"/>
</dbReference>
<proteinExistence type="predicted"/>
<evidence type="ECO:0000313" key="6">
    <source>
        <dbReference type="EMBL" id="MFC3051906.1"/>
    </source>
</evidence>
<evidence type="ECO:0000256" key="1">
    <source>
        <dbReference type="ARBA" id="ARBA00023015"/>
    </source>
</evidence>
<feature type="domain" description="HTH tetR-type" evidence="5">
    <location>
        <begin position="10"/>
        <end position="70"/>
    </location>
</feature>
<accession>A0ABV7D4D2</accession>
<dbReference type="InterPro" id="IPR025996">
    <property type="entry name" value="MT1864/Rv1816-like_C"/>
</dbReference>
<dbReference type="Pfam" id="PF00440">
    <property type="entry name" value="TetR_N"/>
    <property type="match status" value="1"/>
</dbReference>
<dbReference type="InterPro" id="IPR036271">
    <property type="entry name" value="Tet_transcr_reg_TetR-rel_C_sf"/>
</dbReference>
<dbReference type="InterPro" id="IPR009057">
    <property type="entry name" value="Homeodomain-like_sf"/>
</dbReference>
<evidence type="ECO:0000256" key="3">
    <source>
        <dbReference type="ARBA" id="ARBA00023163"/>
    </source>
</evidence>
<dbReference type="SUPFAM" id="SSF46689">
    <property type="entry name" value="Homeodomain-like"/>
    <property type="match status" value="1"/>
</dbReference>
<reference evidence="7" key="1">
    <citation type="journal article" date="2019" name="Int. J. Syst. Evol. Microbiol.">
        <title>The Global Catalogue of Microorganisms (GCM) 10K type strain sequencing project: providing services to taxonomists for standard genome sequencing and annotation.</title>
        <authorList>
            <consortium name="The Broad Institute Genomics Platform"/>
            <consortium name="The Broad Institute Genome Sequencing Center for Infectious Disease"/>
            <person name="Wu L."/>
            <person name="Ma J."/>
        </authorList>
    </citation>
    <scope>NUCLEOTIDE SEQUENCE [LARGE SCALE GENOMIC DNA]</scope>
    <source>
        <strain evidence="7">KCTC 62164</strain>
    </source>
</reference>
<keyword evidence="2 4" id="KW-0238">DNA-binding</keyword>
<comment type="caution">
    <text evidence="6">The sequence shown here is derived from an EMBL/GenBank/DDBJ whole genome shotgun (WGS) entry which is preliminary data.</text>
</comment>
<organism evidence="6 7">
    <name type="scientific">Kordiimonas pumila</name>
    <dbReference type="NCBI Taxonomy" id="2161677"/>
    <lineage>
        <taxon>Bacteria</taxon>
        <taxon>Pseudomonadati</taxon>
        <taxon>Pseudomonadota</taxon>
        <taxon>Alphaproteobacteria</taxon>
        <taxon>Kordiimonadales</taxon>
        <taxon>Kordiimonadaceae</taxon>
        <taxon>Kordiimonas</taxon>
    </lineage>
</organism>
<dbReference type="PANTHER" id="PTHR30055">
    <property type="entry name" value="HTH-TYPE TRANSCRIPTIONAL REGULATOR RUTR"/>
    <property type="match status" value="1"/>
</dbReference>
<gene>
    <name evidence="6" type="ORF">ACFOKA_08315</name>
</gene>
<evidence type="ECO:0000256" key="2">
    <source>
        <dbReference type="ARBA" id="ARBA00023125"/>
    </source>
</evidence>
<evidence type="ECO:0000313" key="7">
    <source>
        <dbReference type="Proteomes" id="UP001595444"/>
    </source>
</evidence>
<dbReference type="InterPro" id="IPR001647">
    <property type="entry name" value="HTH_TetR"/>
</dbReference>
<evidence type="ECO:0000256" key="4">
    <source>
        <dbReference type="PROSITE-ProRule" id="PRU00335"/>
    </source>
</evidence>
<sequence length="201" mass="22270">MGRRSDHSRDELFEMALNAAEKIVEKEGITSLTARRVSKEIGYSVGTIYNLFDNLDDLSLHVKARTLDALYAVIKDTVQGKDVTEDFLALSGAYFQFLTENPNTWGSILERVSADGKALPNWYLEKVAMPFSVVERALMPLFVGQADAQEKAEYAAHTLWCGVHGIAVLGMEKSLEAMGSKDAKAMADYMILTFLKGLKHS</sequence>
<dbReference type="Gene3D" id="1.10.357.10">
    <property type="entry name" value="Tetracycline Repressor, domain 2"/>
    <property type="match status" value="1"/>
</dbReference>
<name>A0ABV7D4D2_9PROT</name>
<keyword evidence="3" id="KW-0804">Transcription</keyword>
<dbReference type="Pfam" id="PF13305">
    <property type="entry name" value="TetR_C_33"/>
    <property type="match status" value="1"/>
</dbReference>
<dbReference type="PROSITE" id="PS50977">
    <property type="entry name" value="HTH_TETR_2"/>
    <property type="match status" value="1"/>
</dbReference>
<feature type="DNA-binding region" description="H-T-H motif" evidence="4">
    <location>
        <begin position="33"/>
        <end position="52"/>
    </location>
</feature>
<keyword evidence="1" id="KW-0805">Transcription regulation</keyword>